<comment type="caution">
    <text evidence="6">The sequence shown here is derived from an EMBL/GenBank/DDBJ whole genome shotgun (WGS) entry which is preliminary data.</text>
</comment>
<dbReference type="SUPFAM" id="SSF52540">
    <property type="entry name" value="P-loop containing nucleoside triphosphate hydrolases"/>
    <property type="match status" value="1"/>
</dbReference>
<evidence type="ECO:0000259" key="5">
    <source>
        <dbReference type="PROSITE" id="PS50893"/>
    </source>
</evidence>
<dbReference type="PANTHER" id="PTHR45772:SF3">
    <property type="entry name" value="ABC TRANSPORTER ATP-BINDING PROTEIN"/>
    <property type="match status" value="1"/>
</dbReference>
<dbReference type="RefSeq" id="WP_347609225.1">
    <property type="nucleotide sequence ID" value="NZ_JBDPZC010000004.1"/>
</dbReference>
<dbReference type="InterPro" id="IPR027417">
    <property type="entry name" value="P-loop_NTPase"/>
</dbReference>
<gene>
    <name evidence="6" type="ORF">ABDJ40_09935</name>
</gene>
<accession>A0ABV0GDL0</accession>
<dbReference type="InterPro" id="IPR051120">
    <property type="entry name" value="ABC_AA/LPS_Transport"/>
</dbReference>
<proteinExistence type="predicted"/>
<dbReference type="PANTHER" id="PTHR45772">
    <property type="entry name" value="CONSERVED COMPONENT OF ABC TRANSPORTER FOR NATURAL AMINO ACIDS-RELATED"/>
    <property type="match status" value="1"/>
</dbReference>
<dbReference type="Proteomes" id="UP001462640">
    <property type="component" value="Unassembled WGS sequence"/>
</dbReference>
<keyword evidence="3" id="KW-0547">Nucleotide-binding</keyword>
<dbReference type="SMART" id="SM00382">
    <property type="entry name" value="AAA"/>
    <property type="match status" value="1"/>
</dbReference>
<evidence type="ECO:0000313" key="6">
    <source>
        <dbReference type="EMBL" id="MEO3713082.1"/>
    </source>
</evidence>
<evidence type="ECO:0000256" key="1">
    <source>
        <dbReference type="ARBA" id="ARBA00022448"/>
    </source>
</evidence>
<dbReference type="Pfam" id="PF00005">
    <property type="entry name" value="ABC_tran"/>
    <property type="match status" value="1"/>
</dbReference>
<evidence type="ECO:0000313" key="7">
    <source>
        <dbReference type="Proteomes" id="UP001462640"/>
    </source>
</evidence>
<keyword evidence="4 6" id="KW-0067">ATP-binding</keyword>
<keyword evidence="2" id="KW-1003">Cell membrane</keyword>
<evidence type="ECO:0000256" key="3">
    <source>
        <dbReference type="ARBA" id="ARBA00022741"/>
    </source>
</evidence>
<dbReference type="CDD" id="cd03219">
    <property type="entry name" value="ABC_Mj1267_LivG_branched"/>
    <property type="match status" value="1"/>
</dbReference>
<dbReference type="PROSITE" id="PS50893">
    <property type="entry name" value="ABC_TRANSPORTER_2"/>
    <property type="match status" value="1"/>
</dbReference>
<dbReference type="InterPro" id="IPR003439">
    <property type="entry name" value="ABC_transporter-like_ATP-bd"/>
</dbReference>
<keyword evidence="2" id="KW-0472">Membrane</keyword>
<dbReference type="EMBL" id="JBDPZC010000004">
    <property type="protein sequence ID" value="MEO3713082.1"/>
    <property type="molecule type" value="Genomic_DNA"/>
</dbReference>
<name>A0ABV0GDL0_9BURK</name>
<evidence type="ECO:0000256" key="4">
    <source>
        <dbReference type="ARBA" id="ARBA00022840"/>
    </source>
</evidence>
<reference evidence="6 7" key="1">
    <citation type="submission" date="2024-05" db="EMBL/GenBank/DDBJ databases">
        <title>Roseateles sp. 2.12 16S ribosomal RNA gene Genome sequencing and assembly.</title>
        <authorList>
            <person name="Woo H."/>
        </authorList>
    </citation>
    <scope>NUCLEOTIDE SEQUENCE [LARGE SCALE GENOMIC DNA]</scope>
    <source>
        <strain evidence="6 7">2.12</strain>
    </source>
</reference>
<sequence>MLETRNLTIRFGGHVAVDHVSCAFAPGSLTAIVGPNGAGKTTYFNLISGQLPASEGQVLLDGEDLSALSAPLRTRKGLGRAFQLTQLFPHLPVLENVRLAVQARQGLGLKMLSVWVNHKALIEESMALLERVRLASKSGALAASLPHGDQRKLEVAVLMALQPKVFMFDEPTAGMSVDEVPVVLDLIRELKREGRHTILLVEHKMDVVRELADRVIVLHQGALVADGAPGEVMALPVVQEAYLGVAAGRAEEVAA</sequence>
<evidence type="ECO:0000256" key="2">
    <source>
        <dbReference type="ARBA" id="ARBA00022475"/>
    </source>
</evidence>
<keyword evidence="7" id="KW-1185">Reference proteome</keyword>
<dbReference type="GO" id="GO:0005524">
    <property type="term" value="F:ATP binding"/>
    <property type="evidence" value="ECO:0007669"/>
    <property type="project" value="UniProtKB-KW"/>
</dbReference>
<feature type="domain" description="ABC transporter" evidence="5">
    <location>
        <begin position="2"/>
        <end position="245"/>
    </location>
</feature>
<organism evidence="6 7">
    <name type="scientific">Roseateles flavus</name>
    <dbReference type="NCBI Taxonomy" id="3149041"/>
    <lineage>
        <taxon>Bacteria</taxon>
        <taxon>Pseudomonadati</taxon>
        <taxon>Pseudomonadota</taxon>
        <taxon>Betaproteobacteria</taxon>
        <taxon>Burkholderiales</taxon>
        <taxon>Sphaerotilaceae</taxon>
        <taxon>Roseateles</taxon>
    </lineage>
</organism>
<protein>
    <submittedName>
        <fullName evidence="6">ABC transporter ATP-binding protein</fullName>
    </submittedName>
</protein>
<dbReference type="Gene3D" id="3.40.50.300">
    <property type="entry name" value="P-loop containing nucleotide triphosphate hydrolases"/>
    <property type="match status" value="1"/>
</dbReference>
<dbReference type="InterPro" id="IPR003593">
    <property type="entry name" value="AAA+_ATPase"/>
</dbReference>
<keyword evidence="1" id="KW-0813">Transport</keyword>